<dbReference type="PANTHER" id="PTHR46375">
    <property type="entry name" value="KELCH REPEAT AND BTB DOMAIN-CONTAINING PROTEIN 13-RELATED"/>
    <property type="match status" value="1"/>
</dbReference>
<dbReference type="Gene3D" id="2.120.10.80">
    <property type="entry name" value="Kelch-type beta propeller"/>
    <property type="match status" value="2"/>
</dbReference>
<protein>
    <recommendedName>
        <fullName evidence="3">Attractin/MKLN-like beta-propeller domain-containing protein</fullName>
    </recommendedName>
</protein>
<accession>A0ABY4VAA1</accession>
<dbReference type="InterPro" id="IPR052392">
    <property type="entry name" value="Kelch-BTB_domain-containing"/>
</dbReference>
<sequence length="350" mass="38076">MPYSRRDFLKIIGAAPFILGGMEGKAGTWQSAHKPQFIKLPDLKTAVQEIYPSVFFGEIYISGGFIPSSNSIFYGLAPTDRTYIFSPQTKTWRDGPPLPEAIHHLGMAANSKYLYGIGGFNGVKNNAWQAKATVYKLSNSEDIWTSGPRLPAPMAESIYANTSKGIHVIGGKTPNDQLKNSDTKNHYILIDNANWETAAPATISRNSAAGAALNNRIYAIGGRQASNGNNKARNLSYAEVYDPSLDKWNKIRPLPQSLAGLTATPLKGKIIVTGGEAFGPNGYWKTGSAFNSIWSYNPISDQWRKEISLPMARHGHGAVTINDSIYIIGGAAKVGPQETLASTIKMNWKP</sequence>
<dbReference type="SMART" id="SM00612">
    <property type="entry name" value="Kelch"/>
    <property type="match status" value="4"/>
</dbReference>
<dbReference type="EMBL" id="CP092418">
    <property type="protein sequence ID" value="USD21214.1"/>
    <property type="molecule type" value="Genomic_DNA"/>
</dbReference>
<dbReference type="Proteomes" id="UP001055658">
    <property type="component" value="Chromosome"/>
</dbReference>
<gene>
    <name evidence="4" type="ORF">MJO52_19465</name>
</gene>
<evidence type="ECO:0000313" key="4">
    <source>
        <dbReference type="EMBL" id="USD21214.1"/>
    </source>
</evidence>
<dbReference type="SUPFAM" id="SSF117281">
    <property type="entry name" value="Kelch motif"/>
    <property type="match status" value="1"/>
</dbReference>
<proteinExistence type="predicted"/>
<organism evidence="4 5">
    <name type="scientific">Microbulbifer variabilis</name>
    <dbReference type="NCBI Taxonomy" id="266805"/>
    <lineage>
        <taxon>Bacteria</taxon>
        <taxon>Pseudomonadati</taxon>
        <taxon>Pseudomonadota</taxon>
        <taxon>Gammaproteobacteria</taxon>
        <taxon>Cellvibrionales</taxon>
        <taxon>Microbulbiferaceae</taxon>
        <taxon>Microbulbifer</taxon>
    </lineage>
</organism>
<reference evidence="4" key="1">
    <citation type="submission" date="2022-02" db="EMBL/GenBank/DDBJ databases">
        <title>Coral-associated bacteria.</title>
        <authorList>
            <person name="Tang K."/>
            <person name="Wang X."/>
        </authorList>
    </citation>
    <scope>NUCLEOTIDE SEQUENCE</scope>
    <source>
        <strain evidence="4">SCSIO 43006</strain>
    </source>
</reference>
<dbReference type="PANTHER" id="PTHR46375:SF3">
    <property type="entry name" value="KELCH REPEAT AND BTB DOMAIN-CONTAINING PROTEIN 13"/>
    <property type="match status" value="1"/>
</dbReference>
<evidence type="ECO:0000256" key="1">
    <source>
        <dbReference type="ARBA" id="ARBA00022441"/>
    </source>
</evidence>
<dbReference type="InterPro" id="IPR006652">
    <property type="entry name" value="Kelch_1"/>
</dbReference>
<name>A0ABY4VAA1_9GAMM</name>
<dbReference type="RefSeq" id="WP_252083614.1">
    <property type="nucleotide sequence ID" value="NZ_CP092418.1"/>
</dbReference>
<dbReference type="Pfam" id="PF24981">
    <property type="entry name" value="Beta-prop_ATRN-LZTR1"/>
    <property type="match status" value="1"/>
</dbReference>
<dbReference type="InterPro" id="IPR015915">
    <property type="entry name" value="Kelch-typ_b-propeller"/>
</dbReference>
<keyword evidence="5" id="KW-1185">Reference proteome</keyword>
<dbReference type="InterPro" id="IPR056737">
    <property type="entry name" value="Beta-prop_ATRN-MKLN-like"/>
</dbReference>
<evidence type="ECO:0000256" key="2">
    <source>
        <dbReference type="ARBA" id="ARBA00022737"/>
    </source>
</evidence>
<evidence type="ECO:0000313" key="5">
    <source>
        <dbReference type="Proteomes" id="UP001055658"/>
    </source>
</evidence>
<evidence type="ECO:0000259" key="3">
    <source>
        <dbReference type="Pfam" id="PF24981"/>
    </source>
</evidence>
<keyword evidence="1" id="KW-0880">Kelch repeat</keyword>
<feature type="domain" description="Attractin/MKLN-like beta-propeller" evidence="3">
    <location>
        <begin position="105"/>
        <end position="330"/>
    </location>
</feature>
<keyword evidence="2" id="KW-0677">Repeat</keyword>